<evidence type="ECO:0000313" key="2">
    <source>
        <dbReference type="Proteomes" id="UP000800039"/>
    </source>
</evidence>
<dbReference type="RefSeq" id="XP_040790676.1">
    <property type="nucleotide sequence ID" value="XM_040936623.1"/>
</dbReference>
<dbReference type="OrthoDB" id="1862401at2759"/>
<dbReference type="GeneID" id="63853873"/>
<accession>A0A9P4GKQ0</accession>
<name>A0A9P4GKQ0_9PLEO</name>
<dbReference type="Proteomes" id="UP000800039">
    <property type="component" value="Unassembled WGS sequence"/>
</dbReference>
<dbReference type="Gene3D" id="3.30.559.10">
    <property type="entry name" value="Chloramphenicol acetyltransferase-like domain"/>
    <property type="match status" value="1"/>
</dbReference>
<sequence length="156" mass="17136">MANAQVELYLSVLDQPHIRVYGRHFVFFSFPDLSYADAALNALRTGLSATLCRFPYLSGKIEVPNPSTGRLSLIYPNPILSDAESSRIFTACFAVADSPQFNYGLLAEEGMPPTRLPSEVFCPALLKYHPGLDDGDPFAERIITLQKGIPMPVLAT</sequence>
<protein>
    <submittedName>
        <fullName evidence="1">Uncharacterized protein</fullName>
    </submittedName>
</protein>
<proteinExistence type="predicted"/>
<dbReference type="Pfam" id="PF02458">
    <property type="entry name" value="Transferase"/>
    <property type="match status" value="1"/>
</dbReference>
<gene>
    <name evidence="1" type="ORF">K460DRAFT_403412</name>
</gene>
<dbReference type="AlphaFoldDB" id="A0A9P4GKQ0"/>
<evidence type="ECO:0000313" key="1">
    <source>
        <dbReference type="EMBL" id="KAF1848113.1"/>
    </source>
</evidence>
<comment type="caution">
    <text evidence="1">The sequence shown here is derived from an EMBL/GenBank/DDBJ whole genome shotgun (WGS) entry which is preliminary data.</text>
</comment>
<keyword evidence="2" id="KW-1185">Reference proteome</keyword>
<dbReference type="EMBL" id="ML976615">
    <property type="protein sequence ID" value="KAF1848113.1"/>
    <property type="molecule type" value="Genomic_DNA"/>
</dbReference>
<dbReference type="InterPro" id="IPR023213">
    <property type="entry name" value="CAT-like_dom_sf"/>
</dbReference>
<organism evidence="1 2">
    <name type="scientific">Cucurbitaria berberidis CBS 394.84</name>
    <dbReference type="NCBI Taxonomy" id="1168544"/>
    <lineage>
        <taxon>Eukaryota</taxon>
        <taxon>Fungi</taxon>
        <taxon>Dikarya</taxon>
        <taxon>Ascomycota</taxon>
        <taxon>Pezizomycotina</taxon>
        <taxon>Dothideomycetes</taxon>
        <taxon>Pleosporomycetidae</taxon>
        <taxon>Pleosporales</taxon>
        <taxon>Pleosporineae</taxon>
        <taxon>Cucurbitariaceae</taxon>
        <taxon>Cucurbitaria</taxon>
    </lineage>
</organism>
<reference evidence="1" key="1">
    <citation type="submission" date="2020-01" db="EMBL/GenBank/DDBJ databases">
        <authorList>
            <consortium name="DOE Joint Genome Institute"/>
            <person name="Haridas S."/>
            <person name="Albert R."/>
            <person name="Binder M."/>
            <person name="Bloem J."/>
            <person name="Labutti K."/>
            <person name="Salamov A."/>
            <person name="Andreopoulos B."/>
            <person name="Baker S.E."/>
            <person name="Barry K."/>
            <person name="Bills G."/>
            <person name="Bluhm B.H."/>
            <person name="Cannon C."/>
            <person name="Castanera R."/>
            <person name="Culley D.E."/>
            <person name="Daum C."/>
            <person name="Ezra D."/>
            <person name="Gonzalez J.B."/>
            <person name="Henrissat B."/>
            <person name="Kuo A."/>
            <person name="Liang C."/>
            <person name="Lipzen A."/>
            <person name="Lutzoni F."/>
            <person name="Magnuson J."/>
            <person name="Mondo S."/>
            <person name="Nolan M."/>
            <person name="Ohm R."/>
            <person name="Pangilinan J."/>
            <person name="Park H.-J."/>
            <person name="Ramirez L."/>
            <person name="Alfaro M."/>
            <person name="Sun H."/>
            <person name="Tritt A."/>
            <person name="Yoshinaga Y."/>
            <person name="Zwiers L.-H."/>
            <person name="Turgeon B.G."/>
            <person name="Goodwin S.B."/>
            <person name="Spatafora J.W."/>
            <person name="Crous P.W."/>
            <person name="Grigoriev I.V."/>
        </authorList>
    </citation>
    <scope>NUCLEOTIDE SEQUENCE</scope>
    <source>
        <strain evidence="1">CBS 394.84</strain>
    </source>
</reference>